<accession>A0A7V8VC29</accession>
<dbReference type="RefSeq" id="WP_194537134.1">
    <property type="nucleotide sequence ID" value="NZ_JACEFB010000002.1"/>
</dbReference>
<dbReference type="Gene3D" id="3.30.700.10">
    <property type="entry name" value="Glycoprotein, Type 4 Pilin"/>
    <property type="match status" value="1"/>
</dbReference>
<dbReference type="AlphaFoldDB" id="A0A7V8VC29"/>
<dbReference type="InterPro" id="IPR045584">
    <property type="entry name" value="Pilin-like"/>
</dbReference>
<keyword evidence="1" id="KW-1133">Transmembrane helix</keyword>
<protein>
    <submittedName>
        <fullName evidence="3">DUF1559 domain-containing protein</fullName>
    </submittedName>
</protein>
<feature type="transmembrane region" description="Helical" evidence="1">
    <location>
        <begin position="12"/>
        <end position="36"/>
    </location>
</feature>
<evidence type="ECO:0000256" key="1">
    <source>
        <dbReference type="SAM" id="Phobius"/>
    </source>
</evidence>
<dbReference type="InterPro" id="IPR012902">
    <property type="entry name" value="N_methyl_site"/>
</dbReference>
<evidence type="ECO:0000259" key="2">
    <source>
        <dbReference type="Pfam" id="PF07596"/>
    </source>
</evidence>
<keyword evidence="1" id="KW-0472">Membrane</keyword>
<keyword evidence="4" id="KW-1185">Reference proteome</keyword>
<evidence type="ECO:0000313" key="3">
    <source>
        <dbReference type="EMBL" id="MBA2225284.1"/>
    </source>
</evidence>
<dbReference type="Pfam" id="PF07963">
    <property type="entry name" value="N_methyl"/>
    <property type="match status" value="1"/>
</dbReference>
<evidence type="ECO:0000313" key="4">
    <source>
        <dbReference type="Proteomes" id="UP000542342"/>
    </source>
</evidence>
<name>A0A7V8VC29_9BACT</name>
<feature type="domain" description="DUF1559" evidence="2">
    <location>
        <begin position="40"/>
        <end position="312"/>
    </location>
</feature>
<dbReference type="EMBL" id="JACEFB010000002">
    <property type="protein sequence ID" value="MBA2225284.1"/>
    <property type="molecule type" value="Genomic_DNA"/>
</dbReference>
<dbReference type="SUPFAM" id="SSF54523">
    <property type="entry name" value="Pili subunits"/>
    <property type="match status" value="1"/>
</dbReference>
<dbReference type="InterPro" id="IPR011453">
    <property type="entry name" value="DUF1559"/>
</dbReference>
<dbReference type="PANTHER" id="PTHR30093">
    <property type="entry name" value="GENERAL SECRETION PATHWAY PROTEIN G"/>
    <property type="match status" value="1"/>
</dbReference>
<dbReference type="NCBIfam" id="TIGR02532">
    <property type="entry name" value="IV_pilin_GFxxxE"/>
    <property type="match status" value="1"/>
</dbReference>
<dbReference type="PANTHER" id="PTHR30093:SF2">
    <property type="entry name" value="TYPE II SECRETION SYSTEM PROTEIN H"/>
    <property type="match status" value="1"/>
</dbReference>
<dbReference type="Pfam" id="PF07596">
    <property type="entry name" value="SBP_bac_10"/>
    <property type="match status" value="1"/>
</dbReference>
<proteinExistence type="predicted"/>
<sequence>MSFATSPVRRSRWIGFTLIELLVVIAIIAILIGLLLPAVQKVREAAARTTCSNQLKQISLACHNYQDAHGKLPDLYSEYVSGDPSQRPRGSIFFLLLPFIEQNALWDASTVGPYLPGIQDAYAWIPYSGGTRAPAATPIKLYLCPSDSTGSDDGLWPMGWGAPNEIGNWSYSNYAANFQVFGSPNRGDSSDYRNHRSSLKIHTIQDGSSNTIFFAERFRRCQISAGTFASLWAHGAWNVVYEPQFAYGNQQGTAGYASATSVVGVVGPNSRFQTIPQNSPLCNPMMTQAIHSGGVMLAGLGDGSVRTINASISGTSWWAVVTPNMGDLPGNDW</sequence>
<gene>
    <name evidence="3" type="ORF">H0921_03805</name>
</gene>
<organism evidence="3 4">
    <name type="scientific">Thermogemmata fonticola</name>
    <dbReference type="NCBI Taxonomy" id="2755323"/>
    <lineage>
        <taxon>Bacteria</taxon>
        <taxon>Pseudomonadati</taxon>
        <taxon>Planctomycetota</taxon>
        <taxon>Planctomycetia</taxon>
        <taxon>Gemmatales</taxon>
        <taxon>Gemmataceae</taxon>
        <taxon>Thermogemmata</taxon>
    </lineage>
</organism>
<dbReference type="Proteomes" id="UP000542342">
    <property type="component" value="Unassembled WGS sequence"/>
</dbReference>
<keyword evidence="1" id="KW-0812">Transmembrane</keyword>
<reference evidence="3 4" key="1">
    <citation type="submission" date="2020-07" db="EMBL/GenBank/DDBJ databases">
        <title>Thermogemmata thermophila gen. nov., sp. nov., a novel moderate thermophilic planctomycete from a Kamchatka hot spring.</title>
        <authorList>
            <person name="Elcheninov A.G."/>
            <person name="Podosokorskaya O.A."/>
            <person name="Kovaleva O.L."/>
            <person name="Novikov A."/>
            <person name="Bonch-Osmolovskaya E.A."/>
            <person name="Toshchakov S.V."/>
            <person name="Kublanov I.V."/>
        </authorList>
    </citation>
    <scope>NUCLEOTIDE SEQUENCE [LARGE SCALE GENOMIC DNA]</scope>
    <source>
        <strain evidence="3 4">2918</strain>
    </source>
</reference>
<comment type="caution">
    <text evidence="3">The sequence shown here is derived from an EMBL/GenBank/DDBJ whole genome shotgun (WGS) entry which is preliminary data.</text>
</comment>